<feature type="non-terminal residue" evidence="10">
    <location>
        <position position="358"/>
    </location>
</feature>
<dbReference type="Proteomes" id="UP000748308">
    <property type="component" value="Unassembled WGS sequence"/>
</dbReference>
<dbReference type="GO" id="GO:0016491">
    <property type="term" value="F:oxidoreductase activity"/>
    <property type="evidence" value="ECO:0007669"/>
    <property type="project" value="UniProtKB-KW"/>
</dbReference>
<evidence type="ECO:0000256" key="6">
    <source>
        <dbReference type="ARBA" id="ARBA00023004"/>
    </source>
</evidence>
<evidence type="ECO:0000313" key="11">
    <source>
        <dbReference type="Proteomes" id="UP000748308"/>
    </source>
</evidence>
<dbReference type="PANTHER" id="PTHR43742">
    <property type="entry name" value="TRIMETHYLAMINE-N-OXIDE REDUCTASE"/>
    <property type="match status" value="1"/>
</dbReference>
<evidence type="ECO:0000313" key="10">
    <source>
        <dbReference type="EMBL" id="MBM3316679.1"/>
    </source>
</evidence>
<evidence type="ECO:0000259" key="9">
    <source>
        <dbReference type="PROSITE" id="PS51669"/>
    </source>
</evidence>
<keyword evidence="1" id="KW-0004">4Fe-4S</keyword>
<dbReference type="GO" id="GO:0046872">
    <property type="term" value="F:metal ion binding"/>
    <property type="evidence" value="ECO:0007669"/>
    <property type="project" value="UniProtKB-KW"/>
</dbReference>
<dbReference type="EMBL" id="VGIY01000031">
    <property type="protein sequence ID" value="MBM3316679.1"/>
    <property type="molecule type" value="Genomic_DNA"/>
</dbReference>
<evidence type="ECO:0000256" key="4">
    <source>
        <dbReference type="ARBA" id="ARBA00022729"/>
    </source>
</evidence>
<keyword evidence="7" id="KW-0411">Iron-sulfur</keyword>
<keyword evidence="5" id="KW-0560">Oxidoreductase</keyword>
<evidence type="ECO:0000256" key="2">
    <source>
        <dbReference type="ARBA" id="ARBA00022505"/>
    </source>
</evidence>
<comment type="caution">
    <text evidence="10">The sequence shown here is derived from an EMBL/GenBank/DDBJ whole genome shotgun (WGS) entry which is preliminary data.</text>
</comment>
<sequence length="358" mass="37752">MKRRQFVRLLGLAPGALAAPWDAAQARSKLLSHLLPGDPDDPPDGSRFIPATCTECPAGCGMLVEVREGRPIKLEGDPDCPLGRGGLCVRGQASLARLYHPERLRQPLERAADGELRPIAWEAALERVAAALGSAAGARDPGFYLAGQTTGALADLVDAFARAHGLQVLPGLELFHHGALRRAHEILFGRREVPTYALGGPDPADLLVTFGADLFESFLHPVRRAREFAEARERGLRWFHCEPGLSMTGCSADRRLALAAGGEPALLLHLLGEIAAGDGATLPAEVLASLPRMPLEEASRRTRLSGDALRELAGALRSARRPLLLCGGIATAMPGGGDAALLAGLLQCATGQIGSTVD</sequence>
<accession>A0A938BL47</accession>
<keyword evidence="4 8" id="KW-0732">Signal</keyword>
<dbReference type="SMART" id="SM00926">
    <property type="entry name" value="Molybdop_Fe4S4"/>
    <property type="match status" value="1"/>
</dbReference>
<dbReference type="SUPFAM" id="SSF53706">
    <property type="entry name" value="Formate dehydrogenase/DMSO reductase, domains 1-3"/>
    <property type="match status" value="1"/>
</dbReference>
<evidence type="ECO:0000256" key="7">
    <source>
        <dbReference type="ARBA" id="ARBA00023014"/>
    </source>
</evidence>
<name>A0A938BL47_UNCEI</name>
<dbReference type="InterPro" id="IPR050612">
    <property type="entry name" value="Prok_Mopterin_Oxidored"/>
</dbReference>
<dbReference type="InterPro" id="IPR006963">
    <property type="entry name" value="Mopterin_OxRdtase_4Fe-4S_dom"/>
</dbReference>
<feature type="domain" description="4Fe-4S Mo/W bis-MGD-type" evidence="9">
    <location>
        <begin position="46"/>
        <end position="102"/>
    </location>
</feature>
<dbReference type="PANTHER" id="PTHR43742:SF9">
    <property type="entry name" value="TETRATHIONATE REDUCTASE SUBUNIT A"/>
    <property type="match status" value="1"/>
</dbReference>
<evidence type="ECO:0000256" key="8">
    <source>
        <dbReference type="SAM" id="SignalP"/>
    </source>
</evidence>
<gene>
    <name evidence="10" type="ORF">FJY75_02395</name>
</gene>
<feature type="signal peptide" evidence="8">
    <location>
        <begin position="1"/>
        <end position="18"/>
    </location>
</feature>
<dbReference type="AlphaFoldDB" id="A0A938BL47"/>
<feature type="chain" id="PRO_5036933170" description="4Fe-4S Mo/W bis-MGD-type domain-containing protein" evidence="8">
    <location>
        <begin position="19"/>
        <end position="358"/>
    </location>
</feature>
<dbReference type="Pfam" id="PF00384">
    <property type="entry name" value="Molybdopterin"/>
    <property type="match status" value="1"/>
</dbReference>
<dbReference type="PROSITE" id="PS51669">
    <property type="entry name" value="4FE4S_MOW_BIS_MGD"/>
    <property type="match status" value="1"/>
</dbReference>
<evidence type="ECO:0000256" key="5">
    <source>
        <dbReference type="ARBA" id="ARBA00023002"/>
    </source>
</evidence>
<evidence type="ECO:0000256" key="3">
    <source>
        <dbReference type="ARBA" id="ARBA00022723"/>
    </source>
</evidence>
<keyword evidence="6" id="KW-0408">Iron</keyword>
<protein>
    <recommendedName>
        <fullName evidence="9">4Fe-4S Mo/W bis-MGD-type domain-containing protein</fullName>
    </recommendedName>
</protein>
<keyword evidence="3" id="KW-0479">Metal-binding</keyword>
<organism evidence="10 11">
    <name type="scientific">Eiseniibacteriota bacterium</name>
    <dbReference type="NCBI Taxonomy" id="2212470"/>
    <lineage>
        <taxon>Bacteria</taxon>
        <taxon>Candidatus Eiseniibacteriota</taxon>
    </lineage>
</organism>
<reference evidence="10" key="1">
    <citation type="submission" date="2019-03" db="EMBL/GenBank/DDBJ databases">
        <title>Lake Tanganyika Metagenome-Assembled Genomes (MAGs).</title>
        <authorList>
            <person name="Tran P."/>
        </authorList>
    </citation>
    <scope>NUCLEOTIDE SEQUENCE</scope>
    <source>
        <strain evidence="10">M_DeepCast_400m_m2_100</strain>
    </source>
</reference>
<dbReference type="Pfam" id="PF04879">
    <property type="entry name" value="Molybdop_Fe4S4"/>
    <property type="match status" value="1"/>
</dbReference>
<dbReference type="Gene3D" id="3.40.228.10">
    <property type="entry name" value="Dimethylsulfoxide Reductase, domain 2"/>
    <property type="match status" value="1"/>
</dbReference>
<dbReference type="Gene3D" id="3.30.200.210">
    <property type="match status" value="1"/>
</dbReference>
<keyword evidence="2" id="KW-0500">Molybdenum</keyword>
<evidence type="ECO:0000256" key="1">
    <source>
        <dbReference type="ARBA" id="ARBA00022485"/>
    </source>
</evidence>
<dbReference type="GO" id="GO:0051539">
    <property type="term" value="F:4 iron, 4 sulfur cluster binding"/>
    <property type="evidence" value="ECO:0007669"/>
    <property type="project" value="UniProtKB-KW"/>
</dbReference>
<dbReference type="InterPro" id="IPR006656">
    <property type="entry name" value="Mopterin_OxRdtase"/>
</dbReference>
<proteinExistence type="predicted"/>